<keyword evidence="4" id="KW-0963">Cytoplasm</keyword>
<dbReference type="Proteomes" id="UP001595766">
    <property type="component" value="Unassembled WGS sequence"/>
</dbReference>
<evidence type="ECO:0000313" key="12">
    <source>
        <dbReference type="Proteomes" id="UP001595766"/>
    </source>
</evidence>
<evidence type="ECO:0000256" key="10">
    <source>
        <dbReference type="ARBA" id="ARBA00032441"/>
    </source>
</evidence>
<name>A0ABV8EMY8_9BACT</name>
<dbReference type="InterPro" id="IPR003442">
    <property type="entry name" value="T6A_TsaE"/>
</dbReference>
<dbReference type="NCBIfam" id="TIGR00150">
    <property type="entry name" value="T6A_YjeE"/>
    <property type="match status" value="1"/>
</dbReference>
<dbReference type="EMBL" id="JBHSAV010000051">
    <property type="protein sequence ID" value="MFC3976910.1"/>
    <property type="molecule type" value="Genomic_DNA"/>
</dbReference>
<keyword evidence="7" id="KW-0547">Nucleotide-binding</keyword>
<evidence type="ECO:0000256" key="5">
    <source>
        <dbReference type="ARBA" id="ARBA00022694"/>
    </source>
</evidence>
<protein>
    <recommendedName>
        <fullName evidence="3">tRNA threonylcarbamoyladenosine biosynthesis protein TsaE</fullName>
    </recommendedName>
    <alternativeName>
        <fullName evidence="10">t(6)A37 threonylcarbamoyladenosine biosynthesis protein TsaE</fullName>
    </alternativeName>
</protein>
<proteinExistence type="inferred from homology"/>
<evidence type="ECO:0000256" key="9">
    <source>
        <dbReference type="ARBA" id="ARBA00022842"/>
    </source>
</evidence>
<reference evidence="12" key="1">
    <citation type="journal article" date="2019" name="Int. J. Syst. Evol. Microbiol.">
        <title>The Global Catalogue of Microorganisms (GCM) 10K type strain sequencing project: providing services to taxonomists for standard genome sequencing and annotation.</title>
        <authorList>
            <consortium name="The Broad Institute Genomics Platform"/>
            <consortium name="The Broad Institute Genome Sequencing Center for Infectious Disease"/>
            <person name="Wu L."/>
            <person name="Ma J."/>
        </authorList>
    </citation>
    <scope>NUCLEOTIDE SEQUENCE [LARGE SCALE GENOMIC DNA]</scope>
    <source>
        <strain evidence="12">CECT 8551</strain>
    </source>
</reference>
<organism evidence="11 12">
    <name type="scientific">Belliella kenyensis</name>
    <dbReference type="NCBI Taxonomy" id="1472724"/>
    <lineage>
        <taxon>Bacteria</taxon>
        <taxon>Pseudomonadati</taxon>
        <taxon>Bacteroidota</taxon>
        <taxon>Cytophagia</taxon>
        <taxon>Cytophagales</taxon>
        <taxon>Cyclobacteriaceae</taxon>
        <taxon>Belliella</taxon>
    </lineage>
</organism>
<accession>A0ABV8EMY8</accession>
<keyword evidence="12" id="KW-1185">Reference proteome</keyword>
<comment type="similarity">
    <text evidence="2">Belongs to the TsaE family.</text>
</comment>
<dbReference type="InterPro" id="IPR027417">
    <property type="entry name" value="P-loop_NTPase"/>
</dbReference>
<dbReference type="RefSeq" id="WP_241297441.1">
    <property type="nucleotide sequence ID" value="NZ_JAKZGR010000021.1"/>
</dbReference>
<keyword evidence="5" id="KW-0819">tRNA processing</keyword>
<evidence type="ECO:0000256" key="6">
    <source>
        <dbReference type="ARBA" id="ARBA00022723"/>
    </source>
</evidence>
<evidence type="ECO:0000256" key="3">
    <source>
        <dbReference type="ARBA" id="ARBA00019010"/>
    </source>
</evidence>
<dbReference type="Pfam" id="PF02367">
    <property type="entry name" value="TsaE"/>
    <property type="match status" value="1"/>
</dbReference>
<dbReference type="PANTHER" id="PTHR33540:SF2">
    <property type="entry name" value="TRNA THREONYLCARBAMOYLADENOSINE BIOSYNTHESIS PROTEIN TSAE"/>
    <property type="match status" value="1"/>
</dbReference>
<gene>
    <name evidence="11" type="primary">tsaE</name>
    <name evidence="11" type="ORF">ACFOUP_11040</name>
</gene>
<dbReference type="Gene3D" id="3.40.50.300">
    <property type="entry name" value="P-loop containing nucleotide triphosphate hydrolases"/>
    <property type="match status" value="1"/>
</dbReference>
<dbReference type="PANTHER" id="PTHR33540">
    <property type="entry name" value="TRNA THREONYLCARBAMOYLADENOSINE BIOSYNTHESIS PROTEIN TSAE"/>
    <property type="match status" value="1"/>
</dbReference>
<keyword evidence="8" id="KW-0067">ATP-binding</keyword>
<comment type="caution">
    <text evidence="11">The sequence shown here is derived from an EMBL/GenBank/DDBJ whole genome shotgun (WGS) entry which is preliminary data.</text>
</comment>
<keyword evidence="9" id="KW-0460">Magnesium</keyword>
<evidence type="ECO:0000256" key="8">
    <source>
        <dbReference type="ARBA" id="ARBA00022840"/>
    </source>
</evidence>
<evidence type="ECO:0000256" key="1">
    <source>
        <dbReference type="ARBA" id="ARBA00004496"/>
    </source>
</evidence>
<comment type="subcellular location">
    <subcellularLocation>
        <location evidence="1">Cytoplasm</location>
    </subcellularLocation>
</comment>
<evidence type="ECO:0000256" key="7">
    <source>
        <dbReference type="ARBA" id="ARBA00022741"/>
    </source>
</evidence>
<keyword evidence="6" id="KW-0479">Metal-binding</keyword>
<evidence type="ECO:0000256" key="2">
    <source>
        <dbReference type="ARBA" id="ARBA00007599"/>
    </source>
</evidence>
<dbReference type="SUPFAM" id="SSF52540">
    <property type="entry name" value="P-loop containing nucleoside triphosphate hydrolases"/>
    <property type="match status" value="1"/>
</dbReference>
<sequence length="147" mass="17353">MRKIYCEHIEQIDTVAKELIEMCKDELIWVFKGQMGAGKTTLIKSIANQFGIRELVASPTFSIVNEYVNESKEIFFHFDFYRIDDQEEALEIGVEEYFYSGKRCWIEWAERIPDYIPESFMLINIEIDRRGGREIYISKIINGVQYG</sequence>
<evidence type="ECO:0000313" key="11">
    <source>
        <dbReference type="EMBL" id="MFC3976910.1"/>
    </source>
</evidence>
<evidence type="ECO:0000256" key="4">
    <source>
        <dbReference type="ARBA" id="ARBA00022490"/>
    </source>
</evidence>